<evidence type="ECO:0000259" key="2">
    <source>
        <dbReference type="PROSITE" id="PS50188"/>
    </source>
</evidence>
<name>A0A8H7VIV8_9FUNG</name>
<feature type="region of interest" description="Disordered" evidence="1">
    <location>
        <begin position="614"/>
        <end position="645"/>
    </location>
</feature>
<dbReference type="CDD" id="cd12909">
    <property type="entry name" value="SPRY_RanBP9_10"/>
    <property type="match status" value="1"/>
</dbReference>
<evidence type="ECO:0000313" key="4">
    <source>
        <dbReference type="EMBL" id="KAG2220552.1"/>
    </source>
</evidence>
<dbReference type="Pfam" id="PF08513">
    <property type="entry name" value="LisH"/>
    <property type="match status" value="1"/>
</dbReference>
<dbReference type="InterPro" id="IPR035782">
    <property type="entry name" value="SPRY_RanBP9/10"/>
</dbReference>
<dbReference type="EMBL" id="JAEPRB010000137">
    <property type="protein sequence ID" value="KAG2220552.1"/>
    <property type="molecule type" value="Genomic_DNA"/>
</dbReference>
<feature type="region of interest" description="Disordered" evidence="1">
    <location>
        <begin position="95"/>
        <end position="151"/>
    </location>
</feature>
<reference evidence="4 5" key="1">
    <citation type="submission" date="2020-12" db="EMBL/GenBank/DDBJ databases">
        <title>Metabolic potential, ecology and presence of endohyphal bacteria is reflected in genomic diversity of Mucoromycotina.</title>
        <authorList>
            <person name="Muszewska A."/>
            <person name="Okrasinska A."/>
            <person name="Steczkiewicz K."/>
            <person name="Drgas O."/>
            <person name="Orlowska M."/>
            <person name="Perlinska-Lenart U."/>
            <person name="Aleksandrzak-Piekarczyk T."/>
            <person name="Szatraj K."/>
            <person name="Zielenkiewicz U."/>
            <person name="Pilsyk S."/>
            <person name="Malc E."/>
            <person name="Mieczkowski P."/>
            <person name="Kruszewska J.S."/>
            <person name="Biernat P."/>
            <person name="Pawlowska J."/>
        </authorList>
    </citation>
    <scope>NUCLEOTIDE SEQUENCE [LARGE SCALE GENOMIC DNA]</scope>
    <source>
        <strain evidence="4 5">CBS 142.35</strain>
    </source>
</reference>
<feature type="compositionally biased region" description="Polar residues" evidence="1">
    <location>
        <begin position="781"/>
        <end position="800"/>
    </location>
</feature>
<dbReference type="PANTHER" id="PTHR12864">
    <property type="entry name" value="RAN BINDING PROTEIN 9-RELATED"/>
    <property type="match status" value="1"/>
</dbReference>
<dbReference type="InterPro" id="IPR024964">
    <property type="entry name" value="CTLH/CRA"/>
</dbReference>
<organism evidence="4 5">
    <name type="scientific">Circinella minor</name>
    <dbReference type="NCBI Taxonomy" id="1195481"/>
    <lineage>
        <taxon>Eukaryota</taxon>
        <taxon>Fungi</taxon>
        <taxon>Fungi incertae sedis</taxon>
        <taxon>Mucoromycota</taxon>
        <taxon>Mucoromycotina</taxon>
        <taxon>Mucoromycetes</taxon>
        <taxon>Mucorales</taxon>
        <taxon>Lichtheimiaceae</taxon>
        <taxon>Circinella</taxon>
    </lineage>
</organism>
<dbReference type="InterPro" id="IPR013320">
    <property type="entry name" value="ConA-like_dom_sf"/>
</dbReference>
<feature type="compositionally biased region" description="Basic residues" evidence="1">
    <location>
        <begin position="627"/>
        <end position="636"/>
    </location>
</feature>
<dbReference type="Pfam" id="PF00622">
    <property type="entry name" value="SPRY"/>
    <property type="match status" value="1"/>
</dbReference>
<feature type="compositionally biased region" description="Low complexity" evidence="1">
    <location>
        <begin position="108"/>
        <end position="117"/>
    </location>
</feature>
<gene>
    <name evidence="4" type="ORF">INT45_004158</name>
</gene>
<evidence type="ECO:0008006" key="6">
    <source>
        <dbReference type="Google" id="ProtNLM"/>
    </source>
</evidence>
<dbReference type="SMART" id="SM00757">
    <property type="entry name" value="CRA"/>
    <property type="match status" value="1"/>
</dbReference>
<dbReference type="SMART" id="SM00668">
    <property type="entry name" value="CTLH"/>
    <property type="match status" value="1"/>
</dbReference>
<dbReference type="Gene3D" id="2.60.120.920">
    <property type="match status" value="1"/>
</dbReference>
<dbReference type="InterPro" id="IPR050618">
    <property type="entry name" value="Ubq-SigPath_Reg"/>
</dbReference>
<evidence type="ECO:0000256" key="1">
    <source>
        <dbReference type="SAM" id="MobiDB-lite"/>
    </source>
</evidence>
<feature type="compositionally biased region" description="Polar residues" evidence="1">
    <location>
        <begin position="95"/>
        <end position="107"/>
    </location>
</feature>
<sequence length="806" mass="90486">MSSFVTSLSFASTTTTSSNNTYGGSYSSAFPPLQSIPLTFQQPYQNNHKKNAHNVNQHPSLYQSLAPPKYPAYLKQTLYADLALEQYNYYQSKRSYFPSDPSNQRQHNQWNDYNNNNSTTTIPTLAETSPKGHNNGSFLTDSSSSSSTTSSASSQHATYWAEEVDLRLPTCWNQKAKSRHIEIGRNGLDLSYIGPGITDRDAGSVKANFPMRRQCGIYYYEVHIISKGNDGYIGIGFCTEESGLDRLPGWDDESYGYHGDDGHFFAGSSRGKEYGPCFTTGDVVGCGVNFAEGTAFFTKNGSFIASTFEDAILTSDTDYYPCVGLRTLGEHATANFGHEPFMFDITQYIKDCKTRCWKDITGKVPSSAVREKFCTVPRPNKKIYETSERLDQLVLSYLLHHGYTGTAKAVVHDSKYVSGKNLDLKQKNNNYFTKDEKDLEQRRSIRSAILAGNIDHAIELTQKWYPSVLKKQDDSNNKGYGIMFELKCRKFIEMMREYSEQRDDDDQISIISTNSSTNNFCISNGIPEENVISSATMPSHDPAITLEDYHNNNSINRRRSVSSTSSNHNIISTHATTPSVRVPNRTRRMSYAAIAASASPNNSSNNNFLPLLSSPTMEHDEDDHGLGSRRHRRLSTRRSSTESSIMSVNSNNVLLEDLELEDDEEQSSPIMTMKRIMKYGQQLQDEYRHDEGPKIRERLMEIFSLLAYPDVTTSPVSHLMDKSGRDELATDLNAAILHHQNKPNAPPLERIYRQAMVVNKELAYTKFGKAMILNVKEHCSSSNDISTANTDTASPTSPTPISFFDE</sequence>
<feature type="region of interest" description="Disordered" evidence="1">
    <location>
        <begin position="781"/>
        <end position="806"/>
    </location>
</feature>
<feature type="domain" description="CTLH" evidence="3">
    <location>
        <begin position="438"/>
        <end position="502"/>
    </location>
</feature>
<dbReference type="PROSITE" id="PS50188">
    <property type="entry name" value="B302_SPRY"/>
    <property type="match status" value="1"/>
</dbReference>
<evidence type="ECO:0000313" key="5">
    <source>
        <dbReference type="Proteomes" id="UP000646827"/>
    </source>
</evidence>
<dbReference type="InterPro" id="IPR006595">
    <property type="entry name" value="CTLH_C"/>
</dbReference>
<dbReference type="InterPro" id="IPR013144">
    <property type="entry name" value="CRA_dom"/>
</dbReference>
<dbReference type="PROSITE" id="PS50896">
    <property type="entry name" value="LISH"/>
    <property type="match status" value="1"/>
</dbReference>
<feature type="domain" description="B30.2/SPRY" evidence="2">
    <location>
        <begin position="150"/>
        <end position="341"/>
    </location>
</feature>
<feature type="compositionally biased region" description="Low complexity" evidence="1">
    <location>
        <begin position="142"/>
        <end position="151"/>
    </location>
</feature>
<accession>A0A8H7VIV8</accession>
<protein>
    <recommendedName>
        <fullName evidence="6">B30.2/SPRY domain-containing protein</fullName>
    </recommendedName>
</protein>
<evidence type="ECO:0000259" key="3">
    <source>
        <dbReference type="PROSITE" id="PS50897"/>
    </source>
</evidence>
<dbReference type="SMART" id="SM00449">
    <property type="entry name" value="SPRY"/>
    <property type="match status" value="1"/>
</dbReference>
<proteinExistence type="predicted"/>
<dbReference type="Pfam" id="PF10607">
    <property type="entry name" value="CTLH"/>
    <property type="match status" value="2"/>
</dbReference>
<dbReference type="SUPFAM" id="SSF49899">
    <property type="entry name" value="Concanavalin A-like lectins/glucanases"/>
    <property type="match status" value="1"/>
</dbReference>
<feature type="compositionally biased region" description="Polar residues" evidence="1">
    <location>
        <begin position="118"/>
        <end position="141"/>
    </location>
</feature>
<dbReference type="InterPro" id="IPR003877">
    <property type="entry name" value="SPRY_dom"/>
</dbReference>
<dbReference type="InterPro" id="IPR001870">
    <property type="entry name" value="B30.2/SPRY"/>
</dbReference>
<dbReference type="PROSITE" id="PS50897">
    <property type="entry name" value="CTLH"/>
    <property type="match status" value="1"/>
</dbReference>
<dbReference type="InterPro" id="IPR043136">
    <property type="entry name" value="B30.2/SPRY_sf"/>
</dbReference>
<keyword evidence="5" id="KW-1185">Reference proteome</keyword>
<dbReference type="InterPro" id="IPR006594">
    <property type="entry name" value="LisH"/>
</dbReference>
<dbReference type="Proteomes" id="UP000646827">
    <property type="component" value="Unassembled WGS sequence"/>
</dbReference>
<dbReference type="AlphaFoldDB" id="A0A8H7VIV8"/>
<dbReference type="OrthoDB" id="25503at2759"/>
<comment type="caution">
    <text evidence="4">The sequence shown here is derived from an EMBL/GenBank/DDBJ whole genome shotgun (WGS) entry which is preliminary data.</text>
</comment>